<dbReference type="Proteomes" id="UP000599688">
    <property type="component" value="Unassembled WGS sequence"/>
</dbReference>
<dbReference type="EMBL" id="BMGL01000009">
    <property type="protein sequence ID" value="GGE16774.1"/>
    <property type="molecule type" value="Genomic_DNA"/>
</dbReference>
<gene>
    <name evidence="1" type="ORF">GCM10010831_17600</name>
</gene>
<evidence type="ECO:0000313" key="1">
    <source>
        <dbReference type="EMBL" id="GGE16774.1"/>
    </source>
</evidence>
<accession>A0A916ZXA5</accession>
<dbReference type="AlphaFoldDB" id="A0A916ZXA5"/>
<proteinExistence type="predicted"/>
<protein>
    <submittedName>
        <fullName evidence="1">Uncharacterized protein</fullName>
    </submittedName>
</protein>
<keyword evidence="2" id="KW-1185">Reference proteome</keyword>
<sequence>MAEMLHFDTTMRCTEEQKDIYFIQLSIIDEKEISAKLFKGEILLESKKLKGRIRNNYFRIRTDFKFYIEYIILNRYTTDYTRIGLLQNKNITVDSMGGTCGLILFFPVFCDGNETNNNQFERLITC</sequence>
<reference evidence="1 2" key="1">
    <citation type="journal article" date="2014" name="Int. J. Syst. Evol. Microbiol.">
        <title>Complete genome sequence of Corynebacterium casei LMG S-19264T (=DSM 44701T), isolated from a smear-ripened cheese.</title>
        <authorList>
            <consortium name="US DOE Joint Genome Institute (JGI-PGF)"/>
            <person name="Walter F."/>
            <person name="Albersmeier A."/>
            <person name="Kalinowski J."/>
            <person name="Ruckert C."/>
        </authorList>
    </citation>
    <scope>NUCLEOTIDE SEQUENCE [LARGE SCALE GENOMIC DNA]</scope>
    <source>
        <strain evidence="1 2">CGMCC 1.12925</strain>
    </source>
</reference>
<organism evidence="1 2">
    <name type="scientific">Psychroflexus salis</name>
    <dbReference type="NCBI Taxonomy" id="1526574"/>
    <lineage>
        <taxon>Bacteria</taxon>
        <taxon>Pseudomonadati</taxon>
        <taxon>Bacteroidota</taxon>
        <taxon>Flavobacteriia</taxon>
        <taxon>Flavobacteriales</taxon>
        <taxon>Flavobacteriaceae</taxon>
        <taxon>Psychroflexus</taxon>
    </lineage>
</organism>
<comment type="caution">
    <text evidence="1">The sequence shown here is derived from an EMBL/GenBank/DDBJ whole genome shotgun (WGS) entry which is preliminary data.</text>
</comment>
<name>A0A916ZXA5_9FLAO</name>
<evidence type="ECO:0000313" key="2">
    <source>
        <dbReference type="Proteomes" id="UP000599688"/>
    </source>
</evidence>